<evidence type="ECO:0000313" key="3">
    <source>
        <dbReference type="Proteomes" id="UP000199158"/>
    </source>
</evidence>
<name>A0A1H8D3P6_9FIRM</name>
<dbReference type="AlphaFoldDB" id="A0A1H8D3P6"/>
<feature type="compositionally biased region" description="Basic and acidic residues" evidence="1">
    <location>
        <begin position="57"/>
        <end position="71"/>
    </location>
</feature>
<reference evidence="2 3" key="1">
    <citation type="submission" date="2016-10" db="EMBL/GenBank/DDBJ databases">
        <authorList>
            <person name="de Groot N.N."/>
        </authorList>
    </citation>
    <scope>NUCLEOTIDE SEQUENCE [LARGE SCALE GENOMIC DNA]</scope>
    <source>
        <strain evidence="2 3">CGMCC 1.5070</strain>
    </source>
</reference>
<feature type="region of interest" description="Disordered" evidence="1">
    <location>
        <begin position="198"/>
        <end position="221"/>
    </location>
</feature>
<evidence type="ECO:0000313" key="2">
    <source>
        <dbReference type="EMBL" id="SEN01799.1"/>
    </source>
</evidence>
<dbReference type="Proteomes" id="UP000199158">
    <property type="component" value="Unassembled WGS sequence"/>
</dbReference>
<organism evidence="2 3">
    <name type="scientific">Hydrogenoanaerobacterium saccharovorans</name>
    <dbReference type="NCBI Taxonomy" id="474960"/>
    <lineage>
        <taxon>Bacteria</taxon>
        <taxon>Bacillati</taxon>
        <taxon>Bacillota</taxon>
        <taxon>Clostridia</taxon>
        <taxon>Eubacteriales</taxon>
        <taxon>Oscillospiraceae</taxon>
        <taxon>Hydrogenoanaerobacterium</taxon>
    </lineage>
</organism>
<dbReference type="STRING" id="474960.SAMN05216180_2493"/>
<dbReference type="RefSeq" id="WP_092755642.1">
    <property type="nucleotide sequence ID" value="NZ_FOCG01000002.1"/>
</dbReference>
<dbReference type="EMBL" id="FOCG01000002">
    <property type="protein sequence ID" value="SEN01799.1"/>
    <property type="molecule type" value="Genomic_DNA"/>
</dbReference>
<proteinExistence type="predicted"/>
<accession>A0A1H8D3P6</accession>
<gene>
    <name evidence="2" type="ORF">SAMN05216180_2493</name>
</gene>
<protein>
    <recommendedName>
        <fullName evidence="4">DUF2953 domain-containing protein</fullName>
    </recommendedName>
</protein>
<feature type="compositionally biased region" description="Polar residues" evidence="1">
    <location>
        <begin position="200"/>
        <end position="214"/>
    </location>
</feature>
<keyword evidence="3" id="KW-1185">Reference proteome</keyword>
<evidence type="ECO:0000256" key="1">
    <source>
        <dbReference type="SAM" id="MobiDB-lite"/>
    </source>
</evidence>
<evidence type="ECO:0008006" key="4">
    <source>
        <dbReference type="Google" id="ProtNLM"/>
    </source>
</evidence>
<feature type="region of interest" description="Disordered" evidence="1">
    <location>
        <begin position="51"/>
        <end position="73"/>
    </location>
</feature>
<sequence>MTVFLWIVSVLLFLLCMRVSVWVCWEENVQITIGYLFFKIGLNKPENVEKRTKKAKKEAENQPDKDEKQADNKPQALTDTVGIVLDLVRSATGGVRMIFRNLLLSDLTLHMTVADEDTAQTAVNFGKISAYLYGAYAALQNYIRMKRITLDIQPDFLSDKGSFTLCFRVQLTPLVVLGAALRIGVSFLWKMIKRGLAAQEGNQKEPQQSSTQPKEQPAGKA</sequence>